<keyword evidence="3" id="KW-0132">Cell division</keyword>
<proteinExistence type="inferred from homology"/>
<dbReference type="PANTHER" id="PTHR13255">
    <property type="entry name" value="ATAXIN-10"/>
    <property type="match status" value="1"/>
</dbReference>
<dbReference type="SUPFAM" id="SSF48371">
    <property type="entry name" value="ARM repeat"/>
    <property type="match status" value="1"/>
</dbReference>
<keyword evidence="4" id="KW-0131">Cell cycle</keyword>
<dbReference type="GO" id="GO:0051301">
    <property type="term" value="P:cell division"/>
    <property type="evidence" value="ECO:0007669"/>
    <property type="project" value="UniProtKB-KW"/>
</dbReference>
<comment type="function">
    <text evidence="5">May play a role in the regulation of cytokinesis. May play a role in signaling by stimulating protein glycosylation. Induces neuritogenesis by activating the Ras-MAP kinase pathway and is necessary for the survival of cerebellar neurons. Does not appear to play a major role in ciliogenesis.</text>
</comment>
<dbReference type="EMBL" id="VYZN01000001">
    <property type="protein sequence ID" value="KAE9545427.1"/>
    <property type="molecule type" value="Genomic_DNA"/>
</dbReference>
<comment type="similarity">
    <text evidence="1">Belongs to the ataxin-10 family.</text>
</comment>
<dbReference type="InterPro" id="IPR051374">
    <property type="entry name" value="Ataxin-10/CTR86_families"/>
</dbReference>
<evidence type="ECO:0000313" key="8">
    <source>
        <dbReference type="Proteomes" id="UP000475862"/>
    </source>
</evidence>
<protein>
    <recommendedName>
        <fullName evidence="2">Ataxin-10</fullName>
    </recommendedName>
</protein>
<dbReference type="OrthoDB" id="379794at2759"/>
<accession>A0A6G0U900</accession>
<dbReference type="Proteomes" id="UP000475862">
    <property type="component" value="Unassembled WGS sequence"/>
</dbReference>
<dbReference type="InterPro" id="IPR016024">
    <property type="entry name" value="ARM-type_fold"/>
</dbReference>
<name>A0A6G0U900_APHGL</name>
<feature type="domain" description="Ataxin-10" evidence="6">
    <location>
        <begin position="307"/>
        <end position="383"/>
    </location>
</feature>
<dbReference type="PANTHER" id="PTHR13255:SF0">
    <property type="entry name" value="ATAXIN-10"/>
    <property type="match status" value="1"/>
</dbReference>
<gene>
    <name evidence="7" type="ORF">AGLY_000970</name>
</gene>
<evidence type="ECO:0000256" key="1">
    <source>
        <dbReference type="ARBA" id="ARBA00008384"/>
    </source>
</evidence>
<evidence type="ECO:0000256" key="5">
    <source>
        <dbReference type="ARBA" id="ARBA00045173"/>
    </source>
</evidence>
<dbReference type="InterPro" id="IPR011989">
    <property type="entry name" value="ARM-like"/>
</dbReference>
<evidence type="ECO:0000256" key="3">
    <source>
        <dbReference type="ARBA" id="ARBA00022618"/>
    </source>
</evidence>
<dbReference type="Pfam" id="PF09759">
    <property type="entry name" value="Atx10homo_assoc"/>
    <property type="match status" value="1"/>
</dbReference>
<evidence type="ECO:0000256" key="4">
    <source>
        <dbReference type="ARBA" id="ARBA00023306"/>
    </source>
</evidence>
<comment type="caution">
    <text evidence="7">The sequence shown here is derived from an EMBL/GenBank/DDBJ whole genome shotgun (WGS) entry which is preliminary data.</text>
</comment>
<dbReference type="GO" id="GO:0005829">
    <property type="term" value="C:cytosol"/>
    <property type="evidence" value="ECO:0007669"/>
    <property type="project" value="TreeGrafter"/>
</dbReference>
<dbReference type="Gene3D" id="1.25.10.10">
    <property type="entry name" value="Leucine-rich Repeat Variant"/>
    <property type="match status" value="1"/>
</dbReference>
<organism evidence="7 8">
    <name type="scientific">Aphis glycines</name>
    <name type="common">Soybean aphid</name>
    <dbReference type="NCBI Taxonomy" id="307491"/>
    <lineage>
        <taxon>Eukaryota</taxon>
        <taxon>Metazoa</taxon>
        <taxon>Ecdysozoa</taxon>
        <taxon>Arthropoda</taxon>
        <taxon>Hexapoda</taxon>
        <taxon>Insecta</taxon>
        <taxon>Pterygota</taxon>
        <taxon>Neoptera</taxon>
        <taxon>Paraneoptera</taxon>
        <taxon>Hemiptera</taxon>
        <taxon>Sternorrhyncha</taxon>
        <taxon>Aphidomorpha</taxon>
        <taxon>Aphidoidea</taxon>
        <taxon>Aphididae</taxon>
        <taxon>Aphidini</taxon>
        <taxon>Aphis</taxon>
        <taxon>Aphis</taxon>
    </lineage>
</organism>
<dbReference type="InterPro" id="IPR019156">
    <property type="entry name" value="Ataxin-10_domain"/>
</dbReference>
<evidence type="ECO:0000256" key="2">
    <source>
        <dbReference type="ARBA" id="ARBA00018804"/>
    </source>
</evidence>
<reference evidence="7 8" key="1">
    <citation type="submission" date="2019-08" db="EMBL/GenBank/DDBJ databases">
        <title>The genome of the soybean aphid Biotype 1, its phylome, world population structure and adaptation to the North American continent.</title>
        <authorList>
            <person name="Giordano R."/>
            <person name="Donthu R.K."/>
            <person name="Hernandez A.G."/>
            <person name="Wright C.L."/>
            <person name="Zimin A.V."/>
        </authorList>
    </citation>
    <scope>NUCLEOTIDE SEQUENCE [LARGE SCALE GENOMIC DNA]</scope>
    <source>
        <tissue evidence="7">Whole aphids</tissue>
    </source>
</reference>
<dbReference type="AlphaFoldDB" id="A0A6G0U900"/>
<evidence type="ECO:0000259" key="6">
    <source>
        <dbReference type="Pfam" id="PF09759"/>
    </source>
</evidence>
<sequence>MSTERQQNNDVQEFVCCIMDLNARRLSGRSNPNDIKNATDTFRWLRNNSPILDNSDKCRLLDSGLIEICSWYCNTYFANESLSCSILLQFLANFSVGHENAQRQIFEGFCNTLRHFIVSSQDSKLLNSSMMLLYNLCLCDVNFREEILKDVNTIQQIMTHWSQKELEYSKIFLDSIFSNSKDFLLVFTNLPDCSKDQLMDIISVWLDNYHEEVSSDVIVAIRNNFFIDCVVDKITRHVVNVLAKASNVEKFNYEIKRHTTLLKKIMDLLVFIHKCAKDNDDSNDFSRVKDLSALFNSDVQTHNRFWFKSDLIRLIANMCYNNQEHQNLMRSNDIIPILLECCAFDAKNPLMREWSLFALRNILEGNLDNQDFVANIDSVGSIDPESSITLTDSLKMASIKNSISDSDTMFI</sequence>
<keyword evidence="8" id="KW-1185">Reference proteome</keyword>
<evidence type="ECO:0000313" key="7">
    <source>
        <dbReference type="EMBL" id="KAE9545427.1"/>
    </source>
</evidence>